<dbReference type="AlphaFoldDB" id="K8ED00"/>
<evidence type="ECO:0000313" key="2">
    <source>
        <dbReference type="Proteomes" id="UP000000212"/>
    </source>
</evidence>
<dbReference type="KEGG" id="cml:BN424_140"/>
<name>K8ED00_CARML</name>
<organism evidence="1 2">
    <name type="scientific">Carnobacterium maltaromaticum LMA28</name>
    <dbReference type="NCBI Taxonomy" id="1234679"/>
    <lineage>
        <taxon>Bacteria</taxon>
        <taxon>Bacillati</taxon>
        <taxon>Bacillota</taxon>
        <taxon>Bacilli</taxon>
        <taxon>Lactobacillales</taxon>
        <taxon>Carnobacteriaceae</taxon>
        <taxon>Carnobacterium</taxon>
    </lineage>
</organism>
<protein>
    <submittedName>
        <fullName evidence="1">Uncharacterized protein</fullName>
    </submittedName>
</protein>
<proteinExistence type="predicted"/>
<evidence type="ECO:0000313" key="1">
    <source>
        <dbReference type="EMBL" id="CCO09623.2"/>
    </source>
</evidence>
<dbReference type="RefSeq" id="WP_015075201.1">
    <property type="nucleotide sequence ID" value="NC_019425.2"/>
</dbReference>
<sequence>MNKLKVNLIGIFILATFMIVPTVVFANSVEIMEPEVIPVSNNMLRGSNSIDIQNEPLELIGDDLTDYYVPMYASYMDFFRN</sequence>
<dbReference type="Proteomes" id="UP000000212">
    <property type="component" value="Chromosome"/>
</dbReference>
<dbReference type="EMBL" id="HE999757">
    <property type="protein sequence ID" value="CCO09623.2"/>
    <property type="molecule type" value="Genomic_DNA"/>
</dbReference>
<gene>
    <name evidence="1" type="ORF">BN424_140</name>
</gene>
<dbReference type="HOGENOM" id="CLU_2567551_0_0_9"/>
<keyword evidence="2" id="KW-1185">Reference proteome</keyword>
<accession>K8ED00</accession>
<dbReference type="STRING" id="1234679.BN424_140"/>
<reference evidence="2" key="1">
    <citation type="journal article" date="2013" name="Genome Announc.">
        <title>Complete Chromosome Sequence of Carnobacterium maltaromaticum LMA 28.</title>
        <authorList>
            <person name="Cailliez-Grimal C."/>
            <person name="Chaillou S."/>
            <person name="Anba-Mondoloni J."/>
            <person name="Loux V."/>
            <person name="Afzal M.I."/>
            <person name="Rahman A."/>
            <person name="Kergourlay G."/>
            <person name="Champomier-Verges M.C."/>
            <person name="Zagorec M."/>
            <person name="Dalgaard P."/>
            <person name="Leisner J.J."/>
            <person name="Prevost H."/>
            <person name="Revol-Junelles A.M."/>
            <person name="Borges F."/>
        </authorList>
    </citation>
    <scope>NUCLEOTIDE SEQUENCE</scope>
    <source>
        <strain evidence="2">LMA28</strain>
    </source>
</reference>